<keyword evidence="2" id="KW-1185">Reference proteome</keyword>
<name>A0ABT7DZ87_9NEIS</name>
<sequence length="89" mass="9919">MRKDGTLVPENPDALSVSEKKVIRDLNEGEKRYLRKACKEVFHNNAPALPKLRGKYLGVLGTITSLISIVRACDADINHQIQEGVCEDE</sequence>
<evidence type="ECO:0000313" key="1">
    <source>
        <dbReference type="EMBL" id="MDK2125309.1"/>
    </source>
</evidence>
<reference evidence="1" key="1">
    <citation type="submission" date="2023-03" db="EMBL/GenBank/DDBJ databases">
        <title>Chitinimonas shenzhenensis gen. nov., sp. nov., a novel member of family Burkholderiaceae isolated from activated sludge collected in Shen Zhen, China.</title>
        <authorList>
            <person name="Wang X."/>
        </authorList>
    </citation>
    <scope>NUCLEOTIDE SEQUENCE</scope>
    <source>
        <strain evidence="1">DQS-5</strain>
    </source>
</reference>
<protein>
    <submittedName>
        <fullName evidence="1">Uncharacterized protein</fullName>
    </submittedName>
</protein>
<organism evidence="1 2">
    <name type="scientific">Parachitinimonas caeni</name>
    <dbReference type="NCBI Taxonomy" id="3031301"/>
    <lineage>
        <taxon>Bacteria</taxon>
        <taxon>Pseudomonadati</taxon>
        <taxon>Pseudomonadota</taxon>
        <taxon>Betaproteobacteria</taxon>
        <taxon>Neisseriales</taxon>
        <taxon>Chitinibacteraceae</taxon>
        <taxon>Parachitinimonas</taxon>
    </lineage>
</organism>
<gene>
    <name evidence="1" type="ORF">PZA18_14730</name>
</gene>
<dbReference type="Proteomes" id="UP001172778">
    <property type="component" value="Unassembled WGS sequence"/>
</dbReference>
<accession>A0ABT7DZ87</accession>
<comment type="caution">
    <text evidence="1">The sequence shown here is derived from an EMBL/GenBank/DDBJ whole genome shotgun (WGS) entry which is preliminary data.</text>
</comment>
<proteinExistence type="predicted"/>
<evidence type="ECO:0000313" key="2">
    <source>
        <dbReference type="Proteomes" id="UP001172778"/>
    </source>
</evidence>
<dbReference type="EMBL" id="JARRAF010000017">
    <property type="protein sequence ID" value="MDK2125309.1"/>
    <property type="molecule type" value="Genomic_DNA"/>
</dbReference>